<dbReference type="Pfam" id="PF00196">
    <property type="entry name" value="GerE"/>
    <property type="match status" value="1"/>
</dbReference>
<evidence type="ECO:0000313" key="4">
    <source>
        <dbReference type="Proteomes" id="UP000608345"/>
    </source>
</evidence>
<dbReference type="Proteomes" id="UP000608345">
    <property type="component" value="Unassembled WGS sequence"/>
</dbReference>
<protein>
    <recommendedName>
        <fullName evidence="2">HTH luxR-type domain-containing protein</fullName>
    </recommendedName>
</protein>
<dbReference type="PRINTS" id="PR00038">
    <property type="entry name" value="HTHLUXR"/>
</dbReference>
<dbReference type="InterPro" id="IPR039420">
    <property type="entry name" value="WalR-like"/>
</dbReference>
<dbReference type="SUPFAM" id="SSF46894">
    <property type="entry name" value="C-terminal effector domain of the bipartite response regulators"/>
    <property type="match status" value="1"/>
</dbReference>
<organism evidence="3 4">
    <name type="scientific">Advenella faeciporci</name>
    <dbReference type="NCBI Taxonomy" id="797535"/>
    <lineage>
        <taxon>Bacteria</taxon>
        <taxon>Pseudomonadati</taxon>
        <taxon>Pseudomonadota</taxon>
        <taxon>Betaproteobacteria</taxon>
        <taxon>Burkholderiales</taxon>
        <taxon>Alcaligenaceae</taxon>
    </lineage>
</organism>
<dbReference type="Gene3D" id="1.10.10.10">
    <property type="entry name" value="Winged helix-like DNA-binding domain superfamily/Winged helix DNA-binding domain"/>
    <property type="match status" value="1"/>
</dbReference>
<feature type="domain" description="HTH luxR-type" evidence="2">
    <location>
        <begin position="28"/>
        <end position="93"/>
    </location>
</feature>
<gene>
    <name evidence="3" type="ORF">GCM10011450_14100</name>
</gene>
<keyword evidence="4" id="KW-1185">Reference proteome</keyword>
<dbReference type="PANTHER" id="PTHR43214">
    <property type="entry name" value="TWO-COMPONENT RESPONSE REGULATOR"/>
    <property type="match status" value="1"/>
</dbReference>
<dbReference type="InterPro" id="IPR000792">
    <property type="entry name" value="Tscrpt_reg_LuxR_C"/>
</dbReference>
<proteinExistence type="predicted"/>
<accession>A0A918JKK5</accession>
<comment type="caution">
    <text evidence="3">The sequence shown here is derived from an EMBL/GenBank/DDBJ whole genome shotgun (WGS) entry which is preliminary data.</text>
</comment>
<dbReference type="CDD" id="cd06170">
    <property type="entry name" value="LuxR_C_like"/>
    <property type="match status" value="1"/>
</dbReference>
<evidence type="ECO:0000259" key="2">
    <source>
        <dbReference type="PROSITE" id="PS50043"/>
    </source>
</evidence>
<evidence type="ECO:0000256" key="1">
    <source>
        <dbReference type="ARBA" id="ARBA00023125"/>
    </source>
</evidence>
<dbReference type="AlphaFoldDB" id="A0A918JKK5"/>
<dbReference type="PROSITE" id="PS50043">
    <property type="entry name" value="HTH_LUXR_2"/>
    <property type="match status" value="1"/>
</dbReference>
<dbReference type="SMART" id="SM00421">
    <property type="entry name" value="HTH_LUXR"/>
    <property type="match status" value="1"/>
</dbReference>
<dbReference type="InterPro" id="IPR016032">
    <property type="entry name" value="Sig_transdc_resp-reg_C-effctor"/>
</dbReference>
<dbReference type="GO" id="GO:0003677">
    <property type="term" value="F:DNA binding"/>
    <property type="evidence" value="ECO:0007669"/>
    <property type="project" value="UniProtKB-KW"/>
</dbReference>
<reference evidence="3" key="2">
    <citation type="submission" date="2020-09" db="EMBL/GenBank/DDBJ databases">
        <authorList>
            <person name="Sun Q."/>
            <person name="Kim S."/>
        </authorList>
    </citation>
    <scope>NUCLEOTIDE SEQUENCE</scope>
    <source>
        <strain evidence="3">KCTC 23732</strain>
    </source>
</reference>
<sequence>MNYLSDLSNARHVLAVLSGLGERKTPVVTGLLRELSPPQLELLAMIAQGYSNQEIAIQKNLAVQTIKNQASAIFKLLNAKNRIEAISIYRSINR</sequence>
<dbReference type="GO" id="GO:0006355">
    <property type="term" value="P:regulation of DNA-templated transcription"/>
    <property type="evidence" value="ECO:0007669"/>
    <property type="project" value="InterPro"/>
</dbReference>
<dbReference type="EMBL" id="BMYS01000008">
    <property type="protein sequence ID" value="GGW85344.1"/>
    <property type="molecule type" value="Genomic_DNA"/>
</dbReference>
<evidence type="ECO:0000313" key="3">
    <source>
        <dbReference type="EMBL" id="GGW85344.1"/>
    </source>
</evidence>
<reference evidence="3" key="1">
    <citation type="journal article" date="2014" name="Int. J. Syst. Evol. Microbiol.">
        <title>Complete genome sequence of Corynebacterium casei LMG S-19264T (=DSM 44701T), isolated from a smear-ripened cheese.</title>
        <authorList>
            <consortium name="US DOE Joint Genome Institute (JGI-PGF)"/>
            <person name="Walter F."/>
            <person name="Albersmeier A."/>
            <person name="Kalinowski J."/>
            <person name="Ruckert C."/>
        </authorList>
    </citation>
    <scope>NUCLEOTIDE SEQUENCE</scope>
    <source>
        <strain evidence="3">KCTC 23732</strain>
    </source>
</reference>
<name>A0A918JKK5_9BURK</name>
<dbReference type="InterPro" id="IPR036388">
    <property type="entry name" value="WH-like_DNA-bd_sf"/>
</dbReference>
<keyword evidence="1" id="KW-0238">DNA-binding</keyword>